<proteinExistence type="predicted"/>
<dbReference type="InterPro" id="IPR043129">
    <property type="entry name" value="ATPase_NBD"/>
</dbReference>
<evidence type="ECO:0000313" key="1">
    <source>
        <dbReference type="EMBL" id="MBK6972640.1"/>
    </source>
</evidence>
<dbReference type="SUPFAM" id="SSF53067">
    <property type="entry name" value="Actin-like ATPase domain"/>
    <property type="match status" value="2"/>
</dbReference>
<dbReference type="CDD" id="cd24049">
    <property type="entry name" value="ASKHA_NBD_PilM"/>
    <property type="match status" value="1"/>
</dbReference>
<dbReference type="Gene3D" id="3.30.1490.300">
    <property type="match status" value="1"/>
</dbReference>
<dbReference type="Pfam" id="PF11104">
    <property type="entry name" value="PilM_2"/>
    <property type="match status" value="1"/>
</dbReference>
<evidence type="ECO:0000313" key="2">
    <source>
        <dbReference type="Proteomes" id="UP000807785"/>
    </source>
</evidence>
<dbReference type="AlphaFoldDB" id="A0A9D7HTF7"/>
<name>A0A9D7HTF7_9PROT</name>
<dbReference type="EMBL" id="JADJEV010000003">
    <property type="protein sequence ID" value="MBK6972640.1"/>
    <property type="molecule type" value="Genomic_DNA"/>
</dbReference>
<dbReference type="Gene3D" id="3.30.420.40">
    <property type="match status" value="2"/>
</dbReference>
<gene>
    <name evidence="1" type="primary">pilM</name>
    <name evidence="1" type="ORF">IPH26_06685</name>
</gene>
<organism evidence="1 2">
    <name type="scientific">Candidatus Methylophosphatis roskildensis</name>
    <dbReference type="NCBI Taxonomy" id="2899263"/>
    <lineage>
        <taxon>Bacteria</taxon>
        <taxon>Pseudomonadati</taxon>
        <taxon>Pseudomonadota</taxon>
        <taxon>Betaproteobacteria</taxon>
        <taxon>Nitrosomonadales</taxon>
        <taxon>Sterolibacteriaceae</taxon>
        <taxon>Candidatus Methylophosphatis</taxon>
    </lineage>
</organism>
<dbReference type="Proteomes" id="UP000807785">
    <property type="component" value="Unassembled WGS sequence"/>
</dbReference>
<sequence>MKMPGNLLAPLKRFAAEASGEIGLHLSNERANLVQFENSNNGPRIRAAASLPYPCTREQLLADPRRLKALLSQARSEHDFKGRRVVSCLRAAELQIFPISYTAAEGQQEAVAILGELRERLKGALDASVIDYLPIRTEDGDNARREALVAVASRESVLRHLDLLENAGLQASAIDIGPAALARLVSFVNRTDKREQHPNALVINFGRAKSYLSVVWGRRLILDREIEFGECVLVERVVRLLGMGEDLAVRLLQECGFRSDPAHGGNDPEMAQTLKEVLRPELATLTAEVNKTLIYTASRSRGRSIDQIYLLGSIGRYPGIDRLILEMLAVPVEVLNPFRAFGSRLGEAELARLRPIAGIALACGLALRGFDHHA</sequence>
<dbReference type="PANTHER" id="PTHR32432:SF3">
    <property type="entry name" value="ETHANOLAMINE UTILIZATION PROTEIN EUTJ"/>
    <property type="match status" value="1"/>
</dbReference>
<protein>
    <submittedName>
        <fullName evidence="1">Pilus assembly protein PilM</fullName>
    </submittedName>
</protein>
<comment type="caution">
    <text evidence="1">The sequence shown here is derived from an EMBL/GenBank/DDBJ whole genome shotgun (WGS) entry which is preliminary data.</text>
</comment>
<dbReference type="InterPro" id="IPR005883">
    <property type="entry name" value="PilM"/>
</dbReference>
<accession>A0A9D7HTF7</accession>
<dbReference type="PANTHER" id="PTHR32432">
    <property type="entry name" value="CELL DIVISION PROTEIN FTSA-RELATED"/>
    <property type="match status" value="1"/>
</dbReference>
<dbReference type="InterPro" id="IPR050696">
    <property type="entry name" value="FtsA/MreB"/>
</dbReference>
<reference evidence="1" key="1">
    <citation type="submission" date="2020-10" db="EMBL/GenBank/DDBJ databases">
        <title>Connecting structure to function with the recovery of over 1000 high-quality activated sludge metagenome-assembled genomes encoding full-length rRNA genes using long-read sequencing.</title>
        <authorList>
            <person name="Singleton C.M."/>
            <person name="Petriglieri F."/>
            <person name="Kristensen J.M."/>
            <person name="Kirkegaard R.H."/>
            <person name="Michaelsen T.Y."/>
            <person name="Andersen M.H."/>
            <person name="Karst S.M."/>
            <person name="Dueholm M.S."/>
            <person name="Nielsen P.H."/>
            <person name="Albertsen M."/>
        </authorList>
    </citation>
    <scope>NUCLEOTIDE SEQUENCE</scope>
    <source>
        <strain evidence="1">Bjer_18-Q3-R1-45_BAT3C.347</strain>
    </source>
</reference>